<evidence type="ECO:0000313" key="1">
    <source>
        <dbReference type="EMBL" id="MCI85617.1"/>
    </source>
</evidence>
<proteinExistence type="predicted"/>
<comment type="caution">
    <text evidence="1">The sequence shown here is derived from an EMBL/GenBank/DDBJ whole genome shotgun (WGS) entry which is preliminary data.</text>
</comment>
<accession>A0A392VBU4</accession>
<evidence type="ECO:0000313" key="2">
    <source>
        <dbReference type="Proteomes" id="UP000265520"/>
    </source>
</evidence>
<feature type="non-terminal residue" evidence="1">
    <location>
        <position position="41"/>
    </location>
</feature>
<protein>
    <submittedName>
        <fullName evidence="1">Retrovirus-related Pol polyprotein from transposon TNT 1-94</fullName>
    </submittedName>
</protein>
<dbReference type="Proteomes" id="UP000265520">
    <property type="component" value="Unassembled WGS sequence"/>
</dbReference>
<name>A0A392VBU4_9FABA</name>
<organism evidence="1 2">
    <name type="scientific">Trifolium medium</name>
    <dbReference type="NCBI Taxonomy" id="97028"/>
    <lineage>
        <taxon>Eukaryota</taxon>
        <taxon>Viridiplantae</taxon>
        <taxon>Streptophyta</taxon>
        <taxon>Embryophyta</taxon>
        <taxon>Tracheophyta</taxon>
        <taxon>Spermatophyta</taxon>
        <taxon>Magnoliopsida</taxon>
        <taxon>eudicotyledons</taxon>
        <taxon>Gunneridae</taxon>
        <taxon>Pentapetalae</taxon>
        <taxon>rosids</taxon>
        <taxon>fabids</taxon>
        <taxon>Fabales</taxon>
        <taxon>Fabaceae</taxon>
        <taxon>Papilionoideae</taxon>
        <taxon>50 kb inversion clade</taxon>
        <taxon>NPAAA clade</taxon>
        <taxon>Hologalegina</taxon>
        <taxon>IRL clade</taxon>
        <taxon>Trifolieae</taxon>
        <taxon>Trifolium</taxon>
    </lineage>
</organism>
<sequence length="41" mass="4694">MLVHSWILNSVSDSIAQSIVFMENAVDVWIDLKERFSQGDL</sequence>
<dbReference type="EMBL" id="LXQA011119656">
    <property type="protein sequence ID" value="MCI85617.1"/>
    <property type="molecule type" value="Genomic_DNA"/>
</dbReference>
<dbReference type="AlphaFoldDB" id="A0A392VBU4"/>
<keyword evidence="2" id="KW-1185">Reference proteome</keyword>
<reference evidence="1 2" key="1">
    <citation type="journal article" date="2018" name="Front. Plant Sci.">
        <title>Red Clover (Trifolium pratense) and Zigzag Clover (T. medium) - A Picture of Genomic Similarities and Differences.</title>
        <authorList>
            <person name="Dluhosova J."/>
            <person name="Istvanek J."/>
            <person name="Nedelnik J."/>
            <person name="Repkova J."/>
        </authorList>
    </citation>
    <scope>NUCLEOTIDE SEQUENCE [LARGE SCALE GENOMIC DNA]</scope>
    <source>
        <strain evidence="2">cv. 10/8</strain>
        <tissue evidence="1">Leaf</tissue>
    </source>
</reference>